<dbReference type="PATRIC" id="fig|762836.4.peg.5482"/>
<evidence type="ECO:0000259" key="1">
    <source>
        <dbReference type="Pfam" id="PF09327"/>
    </source>
</evidence>
<dbReference type="AlphaFoldDB" id="A0A1E7W4P3"/>
<accession>A0A1E7W4P3</accession>
<evidence type="ECO:0000313" key="2">
    <source>
        <dbReference type="EMBL" id="OEZ90730.1"/>
    </source>
</evidence>
<reference evidence="3" key="1">
    <citation type="journal article" date="2016" name="Front. Microbiol.">
        <title>Molecular Keys to the Janthinobacterium and Duganella spp. Interaction with the Plant Pathogen Fusarium graminearum.</title>
        <authorList>
            <person name="Haack F.S."/>
            <person name="Poehlein A."/>
            <person name="Kroger C."/>
            <person name="Voigt C.A."/>
            <person name="Piepenbring M."/>
            <person name="Bode H.B."/>
            <person name="Daniel R."/>
            <person name="Schafer W."/>
            <person name="Streit W.R."/>
        </authorList>
    </citation>
    <scope>NUCLEOTIDE SEQUENCE [LARGE SCALE GENOMIC DNA]</scope>
    <source>
        <strain evidence="3">T54</strain>
    </source>
</reference>
<dbReference type="Pfam" id="PF09327">
    <property type="entry name" value="Phage_Tail_Tip"/>
    <property type="match status" value="1"/>
</dbReference>
<proteinExistence type="predicted"/>
<dbReference type="EMBL" id="LROM01000156">
    <property type="protein sequence ID" value="OEZ90730.1"/>
    <property type="molecule type" value="Genomic_DNA"/>
</dbReference>
<feature type="domain" description="Tip attachment protein J central straight fiber" evidence="1">
    <location>
        <begin position="345"/>
        <end position="482"/>
    </location>
</feature>
<organism evidence="2 3">
    <name type="scientific">Duganella phyllosphaerae</name>
    <dbReference type="NCBI Taxonomy" id="762836"/>
    <lineage>
        <taxon>Bacteria</taxon>
        <taxon>Pseudomonadati</taxon>
        <taxon>Pseudomonadota</taxon>
        <taxon>Betaproteobacteria</taxon>
        <taxon>Burkholderiales</taxon>
        <taxon>Oxalobacteraceae</taxon>
        <taxon>Telluria group</taxon>
        <taxon>Duganella</taxon>
    </lineage>
</organism>
<evidence type="ECO:0000313" key="3">
    <source>
        <dbReference type="Proteomes" id="UP000175989"/>
    </source>
</evidence>
<dbReference type="RefSeq" id="WP_070252291.1">
    <property type="nucleotide sequence ID" value="NZ_LROM01000156.1"/>
</dbReference>
<dbReference type="OrthoDB" id="8708724at2"/>
<dbReference type="InterPro" id="IPR015406">
    <property type="entry name" value="GpJ_CSF"/>
</dbReference>
<name>A0A1E7W4P3_9BURK</name>
<comment type="caution">
    <text evidence="2">The sequence shown here is derived from an EMBL/GenBank/DDBJ whole genome shotgun (WGS) entry which is preliminary data.</text>
</comment>
<keyword evidence="3" id="KW-1185">Reference proteome</keyword>
<dbReference type="Proteomes" id="UP000175989">
    <property type="component" value="Unassembled WGS sequence"/>
</dbReference>
<sequence>MTAIIGERDTLIMSTVPRYAAPIDRDLHLTASSTTFEVSLTGQPTPATITFSALMLGAVGEITFSSEPPVALTVANGDAVLKFEDMTSSIVTVTATTVIDGLTYIDRQTVDKRQALDLRPPPAPTGLVTTGQPAAIRLNWAAAPANYANLDYTEIWRAGVNDFGQAAPVGRADGREFTDPVGPGKTLYYWIRYVSRAAIPGPFNNSTGTVGASAAEVQHLLEVLTGQIRHSQLFTDLGEKIDLIDDLVLAVGDTVGAAVSASQAAQSATNASGSAASANSAAGVATQAANLAGQSAGAAVQSSQSASSAATNAAGSASSAATAVLQAQAILSDPVTGLVNQVAVVKQTLETTASTLNGVAAKYSVQMDVDGVVGGLEVLGGGGRIDFGVRASGFFIAGPAGSAVPSAVPFIVRTTETVVGGVTIPIGVYIADAFIQNASITNAKIGGDIWSSNWAPGANGSGWYLQRTGDFYANSVRLRGNIAGGTYTGYAWPPNNGTGYYLGPEGLLLGNPSTGRYIQLESDGTLHAPGLSIEGGRASFSGNVNTGMGAGFRIEMGPDDPVYAMWAGAGTKNDTNAIFYLKRSGAGYFGGALSAGILRTSVTNPTLDANSQVTDGPFGTNGGPITVVCSYSYSEEAGRDGGTYSASGPENSATIQLYRTIRDTAEELVQTFSVTGATYIQNNGVFDELSFYQRVIEGSITYTDTVGGSQDRTFRAVLVTRSLRTITFNPMPGGIGQSMSNIRQSLSLISTE</sequence>
<protein>
    <recommendedName>
        <fullName evidence="1">Tip attachment protein J central straight fiber domain-containing protein</fullName>
    </recommendedName>
</protein>
<gene>
    <name evidence="2" type="ORF">DUPY_53370</name>
</gene>